<accession>A0ABR3SQP5</accession>
<dbReference type="InterPro" id="IPR036610">
    <property type="entry name" value="PEBP-like_sf"/>
</dbReference>
<keyword evidence="3" id="KW-1185">Reference proteome</keyword>
<feature type="region of interest" description="Disordered" evidence="1">
    <location>
        <begin position="40"/>
        <end position="59"/>
    </location>
</feature>
<evidence type="ECO:0000313" key="3">
    <source>
        <dbReference type="Proteomes" id="UP001521116"/>
    </source>
</evidence>
<dbReference type="PANTHER" id="PTHR30289:SF13">
    <property type="entry name" value="PEBP-LIKE PROTEIN"/>
    <property type="match status" value="1"/>
</dbReference>
<dbReference type="Proteomes" id="UP001521116">
    <property type="component" value="Unassembled WGS sequence"/>
</dbReference>
<dbReference type="Gene3D" id="3.90.280.10">
    <property type="entry name" value="PEBP-like"/>
    <property type="match status" value="1"/>
</dbReference>
<reference evidence="2 3" key="1">
    <citation type="submission" date="2024-02" db="EMBL/GenBank/DDBJ databases">
        <title>De novo assembly and annotation of 12 fungi associated with fruit tree decline syndrome in Ontario, Canada.</title>
        <authorList>
            <person name="Sulman M."/>
            <person name="Ellouze W."/>
            <person name="Ilyukhin E."/>
        </authorList>
    </citation>
    <scope>NUCLEOTIDE SEQUENCE [LARGE SCALE GENOMIC DNA]</scope>
    <source>
        <strain evidence="2 3">M1-105</strain>
    </source>
</reference>
<dbReference type="PANTHER" id="PTHR30289">
    <property type="entry name" value="UNCHARACTERIZED PROTEIN YBCL-RELATED"/>
    <property type="match status" value="1"/>
</dbReference>
<dbReference type="SUPFAM" id="SSF49777">
    <property type="entry name" value="PEBP-like"/>
    <property type="match status" value="1"/>
</dbReference>
<dbReference type="CDD" id="cd00457">
    <property type="entry name" value="PEBP"/>
    <property type="match status" value="1"/>
</dbReference>
<dbReference type="InterPro" id="IPR008914">
    <property type="entry name" value="PEBP"/>
</dbReference>
<proteinExistence type="predicted"/>
<sequence>MSIWQYIEYYLSKLFYSFRAHDAKLFTKLPAFAALPEPNIKLESPESGPSGSQMHVDNTQDGKGEFPHLVWSKPAGLDVREYILICEDVDAPLPFPIAHSLFYSIPAGTTKVTHEETQVVEAGATKSLKGGFRWVPNIRNKHYVGPRPLVGHGPHRYFYQIVALSEPLDVDVLGPKVTKQKIAQAIEGKVVGWGSWVGVYERHWKS</sequence>
<name>A0ABR3SQP5_9PEZI</name>
<feature type="compositionally biased region" description="Polar residues" evidence="1">
    <location>
        <begin position="47"/>
        <end position="57"/>
    </location>
</feature>
<gene>
    <name evidence="2" type="ORF">SLS56_006720</name>
</gene>
<comment type="caution">
    <text evidence="2">The sequence shown here is derived from an EMBL/GenBank/DDBJ whole genome shotgun (WGS) entry which is preliminary data.</text>
</comment>
<protein>
    <recommendedName>
        <fullName evidence="4">PEBP-like protein</fullName>
    </recommendedName>
</protein>
<dbReference type="EMBL" id="JAJVDC020000080">
    <property type="protein sequence ID" value="KAL1626727.1"/>
    <property type="molecule type" value="Genomic_DNA"/>
</dbReference>
<dbReference type="Pfam" id="PF01161">
    <property type="entry name" value="PBP"/>
    <property type="match status" value="1"/>
</dbReference>
<organism evidence="2 3">
    <name type="scientific">Neofusicoccum ribis</name>
    <dbReference type="NCBI Taxonomy" id="45134"/>
    <lineage>
        <taxon>Eukaryota</taxon>
        <taxon>Fungi</taxon>
        <taxon>Dikarya</taxon>
        <taxon>Ascomycota</taxon>
        <taxon>Pezizomycotina</taxon>
        <taxon>Dothideomycetes</taxon>
        <taxon>Dothideomycetes incertae sedis</taxon>
        <taxon>Botryosphaeriales</taxon>
        <taxon>Botryosphaeriaceae</taxon>
        <taxon>Neofusicoccum</taxon>
    </lineage>
</organism>
<dbReference type="InterPro" id="IPR049556">
    <property type="entry name" value="PhiB"/>
</dbReference>
<evidence type="ECO:0008006" key="4">
    <source>
        <dbReference type="Google" id="ProtNLM"/>
    </source>
</evidence>
<evidence type="ECO:0000256" key="1">
    <source>
        <dbReference type="SAM" id="MobiDB-lite"/>
    </source>
</evidence>
<evidence type="ECO:0000313" key="2">
    <source>
        <dbReference type="EMBL" id="KAL1626727.1"/>
    </source>
</evidence>